<gene>
    <name evidence="3" type="ORF">PLOB_00040342</name>
</gene>
<evidence type="ECO:0000256" key="1">
    <source>
        <dbReference type="SAM" id="Phobius"/>
    </source>
</evidence>
<feature type="signal peptide" evidence="2">
    <location>
        <begin position="1"/>
        <end position="20"/>
    </location>
</feature>
<name>A0ABN8P9K3_9CNID</name>
<evidence type="ECO:0000313" key="4">
    <source>
        <dbReference type="Proteomes" id="UP001159405"/>
    </source>
</evidence>
<feature type="transmembrane region" description="Helical" evidence="1">
    <location>
        <begin position="521"/>
        <end position="540"/>
    </location>
</feature>
<reference evidence="3 4" key="1">
    <citation type="submission" date="2022-05" db="EMBL/GenBank/DDBJ databases">
        <authorList>
            <consortium name="Genoscope - CEA"/>
            <person name="William W."/>
        </authorList>
    </citation>
    <scope>NUCLEOTIDE SEQUENCE [LARGE SCALE GENOMIC DNA]</scope>
</reference>
<proteinExistence type="predicted"/>
<keyword evidence="1" id="KW-0472">Membrane</keyword>
<dbReference type="Pfam" id="PF04113">
    <property type="entry name" value="Gpi16"/>
    <property type="match status" value="2"/>
</dbReference>
<dbReference type="Proteomes" id="UP001159405">
    <property type="component" value="Unassembled WGS sequence"/>
</dbReference>
<accession>A0ABN8P9K3</accession>
<dbReference type="InterPro" id="IPR007245">
    <property type="entry name" value="PIG-T"/>
</dbReference>
<keyword evidence="2" id="KW-0732">Signal</keyword>
<sequence length="589" mass="65963">MAAVFGSFLVSLLFISVSLAAKDVFHEELLLRPLKTGHVYAHFQFTTIWDVDIRDSKAFSHYNLFPKSFGQIINQYSVEELHLSLTQGQWQHEHWGYPVTSAPPGAELWVWFQDRVQDSVEENWSGLTQALSGQFCASLNFIDSKTTTSPKLSFRREGISSDLGTNSSLLRHAALPRELVCTENLTPWKKLLPCDSKAGLTTLFYSLLLYSVSYHSLGVHLRPVCQDVSCSHVSVELVQSLSMVLDPLLRGGSKFDWSFKKLFGRPIKSACPLAATSRVYVDISSNKSGSEFSLTPAFSTVASPQAAQRHQKHFALYDVKQLGLRNPGEPALNVVFKWKKRTNQGIPPQLYAQRFVTGYGEEKGGITSLLHNHHPSDPLPVVYFATFPWFLRIFLHTLTIRSEGKDIKPDIIHVTPAKDRLRPHTLEMLLTLPPNSVTELSIQFHKGFLKWTEHPPDAHHGFYISSAVISTKLRSPLNYTGPSRQSSLLFPSIEAAPEDEVFLRLHTEILLITLPTPDFSMPYNVICLACTVVAIAFGSFHNLSSRRFEAVDSTKSTGPIGKIKAALSKLKSKIFGKKEEAVSEEKKEN</sequence>
<dbReference type="PANTHER" id="PTHR12959:SF11">
    <property type="entry name" value="GPI TRANSAMIDASE COMPONENT PIG-T"/>
    <property type="match status" value="1"/>
</dbReference>
<dbReference type="EMBL" id="CALNXK010000061">
    <property type="protein sequence ID" value="CAH3138858.1"/>
    <property type="molecule type" value="Genomic_DNA"/>
</dbReference>
<keyword evidence="1" id="KW-1133">Transmembrane helix</keyword>
<protein>
    <recommendedName>
        <fullName evidence="5">GPI transamidase component PIG-T</fullName>
    </recommendedName>
</protein>
<dbReference type="PANTHER" id="PTHR12959">
    <property type="entry name" value="GPI TRANSAMIDASE COMPONENT PIG-T-RELATED"/>
    <property type="match status" value="1"/>
</dbReference>
<keyword evidence="1" id="KW-0812">Transmembrane</keyword>
<comment type="caution">
    <text evidence="3">The sequence shown here is derived from an EMBL/GenBank/DDBJ whole genome shotgun (WGS) entry which is preliminary data.</text>
</comment>
<feature type="chain" id="PRO_5046615553" description="GPI transamidase component PIG-T" evidence="2">
    <location>
        <begin position="21"/>
        <end position="589"/>
    </location>
</feature>
<evidence type="ECO:0008006" key="5">
    <source>
        <dbReference type="Google" id="ProtNLM"/>
    </source>
</evidence>
<evidence type="ECO:0000256" key="2">
    <source>
        <dbReference type="SAM" id="SignalP"/>
    </source>
</evidence>
<organism evidence="3 4">
    <name type="scientific">Porites lobata</name>
    <dbReference type="NCBI Taxonomy" id="104759"/>
    <lineage>
        <taxon>Eukaryota</taxon>
        <taxon>Metazoa</taxon>
        <taxon>Cnidaria</taxon>
        <taxon>Anthozoa</taxon>
        <taxon>Hexacorallia</taxon>
        <taxon>Scleractinia</taxon>
        <taxon>Fungiina</taxon>
        <taxon>Poritidae</taxon>
        <taxon>Porites</taxon>
    </lineage>
</organism>
<keyword evidence="4" id="KW-1185">Reference proteome</keyword>
<evidence type="ECO:0000313" key="3">
    <source>
        <dbReference type="EMBL" id="CAH3138858.1"/>
    </source>
</evidence>